<dbReference type="Proteomes" id="UP000537825">
    <property type="component" value="Unassembled WGS sequence"/>
</dbReference>
<organism evidence="1 2">
    <name type="scientific">Corallococcus exiguus</name>
    <dbReference type="NCBI Taxonomy" id="83462"/>
    <lineage>
        <taxon>Bacteria</taxon>
        <taxon>Pseudomonadati</taxon>
        <taxon>Myxococcota</taxon>
        <taxon>Myxococcia</taxon>
        <taxon>Myxococcales</taxon>
        <taxon>Cystobacterineae</taxon>
        <taxon>Myxococcaceae</taxon>
        <taxon>Corallococcus</taxon>
    </lineage>
</organism>
<evidence type="ECO:0000313" key="1">
    <source>
        <dbReference type="EMBL" id="NBC45273.1"/>
    </source>
</evidence>
<reference evidence="1 2" key="1">
    <citation type="submission" date="2020-01" db="EMBL/GenBank/DDBJ databases">
        <title>The draft genome sequence of Corallococcus exiguus DSM 14696.</title>
        <authorList>
            <person name="Zhang X."/>
            <person name="Zhu H."/>
        </authorList>
    </citation>
    <scope>NUCLEOTIDE SEQUENCE [LARGE SCALE GENOMIC DNA]</scope>
    <source>
        <strain evidence="1 2">DSM 14696</strain>
    </source>
</reference>
<evidence type="ECO:0008006" key="3">
    <source>
        <dbReference type="Google" id="ProtNLM"/>
    </source>
</evidence>
<gene>
    <name evidence="1" type="ORF">GTZ93_36285</name>
</gene>
<dbReference type="SUPFAM" id="SSF52047">
    <property type="entry name" value="RNI-like"/>
    <property type="match status" value="1"/>
</dbReference>
<proteinExistence type="predicted"/>
<dbReference type="Gene3D" id="3.80.10.10">
    <property type="entry name" value="Ribonuclease Inhibitor"/>
    <property type="match status" value="1"/>
</dbReference>
<protein>
    <recommendedName>
        <fullName evidence="3">Leucine-rich repeat domain-containing protein</fullName>
    </recommendedName>
</protein>
<dbReference type="RefSeq" id="WP_139921290.1">
    <property type="nucleotide sequence ID" value="NZ_CBCSLE010000240.1"/>
</dbReference>
<dbReference type="InterPro" id="IPR032675">
    <property type="entry name" value="LRR_dom_sf"/>
</dbReference>
<evidence type="ECO:0000313" key="2">
    <source>
        <dbReference type="Proteomes" id="UP000537825"/>
    </source>
</evidence>
<keyword evidence="2" id="KW-1185">Reference proteome</keyword>
<accession>A0A7X4YH25</accession>
<dbReference type="EMBL" id="JAAAPK010000013">
    <property type="protein sequence ID" value="NBC45273.1"/>
    <property type="molecule type" value="Genomic_DNA"/>
</dbReference>
<sequence>MTPSRALRFPSDRSVGWLRARGPQWPDMPHGILLGDARGDIPVPDDCAPRLLVESTAARDLSFLSPLQPGDLDALELTQTQVTDEQLRHVPHLSGPRRLSLSDTDVTDRALMHLRPWVALQWLTLWWCRGITDAAVPDLLALLQALRRVKPSARSFFISRSAAAFDCHSCAKRLEDVRP</sequence>
<comment type="caution">
    <text evidence="1">The sequence shown here is derived from an EMBL/GenBank/DDBJ whole genome shotgun (WGS) entry which is preliminary data.</text>
</comment>
<name>A0A7X4YH25_9BACT</name>
<dbReference type="AlphaFoldDB" id="A0A7X4YH25"/>